<dbReference type="GO" id="GO:0046872">
    <property type="term" value="F:metal ion binding"/>
    <property type="evidence" value="ECO:0007669"/>
    <property type="project" value="UniProtKB-KW"/>
</dbReference>
<dbReference type="InterPro" id="IPR025702">
    <property type="entry name" value="OXD"/>
</dbReference>
<dbReference type="Proteomes" id="UP000007963">
    <property type="component" value="Unassembled WGS sequence"/>
</dbReference>
<organism evidence="6 7">
    <name type="scientific">Aspergillus terreus (strain NIH 2624 / FGSC A1156)</name>
    <dbReference type="NCBI Taxonomy" id="341663"/>
    <lineage>
        <taxon>Eukaryota</taxon>
        <taxon>Fungi</taxon>
        <taxon>Dikarya</taxon>
        <taxon>Ascomycota</taxon>
        <taxon>Pezizomycotina</taxon>
        <taxon>Eurotiomycetes</taxon>
        <taxon>Eurotiomycetidae</taxon>
        <taxon>Eurotiales</taxon>
        <taxon>Aspergillaceae</taxon>
        <taxon>Aspergillus</taxon>
        <taxon>Aspergillus subgen. Circumdati</taxon>
    </lineage>
</organism>
<keyword evidence="3" id="KW-0479">Metal-binding</keyword>
<name>Q0CF39_ASPTN</name>
<dbReference type="GO" id="GO:0016829">
    <property type="term" value="F:lyase activity"/>
    <property type="evidence" value="ECO:0007669"/>
    <property type="project" value="UniProtKB-KW"/>
</dbReference>
<accession>Q0CF39</accession>
<evidence type="ECO:0000256" key="4">
    <source>
        <dbReference type="ARBA" id="ARBA00023004"/>
    </source>
</evidence>
<dbReference type="AlphaFoldDB" id="Q0CF39"/>
<sequence length="344" mass="39108">MLRAEFNKASPFLLAVFGCQYHGLQPNASKSALASEFNDLIQEASVPVEVMEHDDFELEDCRSKVWMGYWKTPEDYRAWWCSPKVAAFWSKLPDNAGFWRESLRFAHSRVLFETNQKAPNGFAHVGSFEPLVEKTGYWGSYRDRLEDATELDKLSTPIQPPVLPPRKSTKNIRLGRVSMENFPDNLCCVVEGQDYSAMGSVEHDYWMENFHNLTTEWLTTALKAPIEDGVVSARLCHDPQSGSMDKAPAVPFFNAALNAKRKLQLLYFLDLSCMERIGRKYKSHVQLRRKFMQAYGPKGDMEGGDLLLWVDLGVLKADDISAEYIGCHEGTGFLAYVDHPAFQK</sequence>
<dbReference type="GeneID" id="4322551"/>
<evidence type="ECO:0000256" key="5">
    <source>
        <dbReference type="ARBA" id="ARBA00023239"/>
    </source>
</evidence>
<proteinExistence type="predicted"/>
<evidence type="ECO:0008006" key="8">
    <source>
        <dbReference type="Google" id="ProtNLM"/>
    </source>
</evidence>
<keyword evidence="4" id="KW-0408">Iron</keyword>
<dbReference type="STRING" id="341663.Q0CF39"/>
<evidence type="ECO:0000256" key="3">
    <source>
        <dbReference type="ARBA" id="ARBA00022723"/>
    </source>
</evidence>
<keyword evidence="2" id="KW-0349">Heme</keyword>
<keyword evidence="5" id="KW-0456">Lyase</keyword>
<protein>
    <recommendedName>
        <fullName evidence="8">Phenylacetaldoxime dehydratase</fullName>
    </recommendedName>
</protein>
<reference evidence="7" key="1">
    <citation type="submission" date="2005-09" db="EMBL/GenBank/DDBJ databases">
        <title>Annotation of the Aspergillus terreus NIH2624 genome.</title>
        <authorList>
            <person name="Birren B.W."/>
            <person name="Lander E.S."/>
            <person name="Galagan J.E."/>
            <person name="Nusbaum C."/>
            <person name="Devon K."/>
            <person name="Henn M."/>
            <person name="Ma L.-J."/>
            <person name="Jaffe D.B."/>
            <person name="Butler J."/>
            <person name="Alvarez P."/>
            <person name="Gnerre S."/>
            <person name="Grabherr M."/>
            <person name="Kleber M."/>
            <person name="Mauceli E.W."/>
            <person name="Brockman W."/>
            <person name="Rounsley S."/>
            <person name="Young S.K."/>
            <person name="LaButti K."/>
            <person name="Pushparaj V."/>
            <person name="DeCaprio D."/>
            <person name="Crawford M."/>
            <person name="Koehrsen M."/>
            <person name="Engels R."/>
            <person name="Montgomery P."/>
            <person name="Pearson M."/>
            <person name="Howarth C."/>
            <person name="Larson L."/>
            <person name="Luoma S."/>
            <person name="White J."/>
            <person name="Alvarado L."/>
            <person name="Kodira C.D."/>
            <person name="Zeng Q."/>
            <person name="Oleary S."/>
            <person name="Yandava C."/>
            <person name="Denning D.W."/>
            <person name="Nierman W.C."/>
            <person name="Milne T."/>
            <person name="Madden K."/>
        </authorList>
    </citation>
    <scope>NUCLEOTIDE SEQUENCE [LARGE SCALE GENOMIC DNA]</scope>
    <source>
        <strain evidence="7">NIH 2624 / FGSC A1156</strain>
    </source>
</reference>
<dbReference type="VEuPathDB" id="FungiDB:ATEG_07695"/>
<comment type="cofactor">
    <cofactor evidence="1">
        <name>heme b</name>
        <dbReference type="ChEBI" id="CHEBI:60344"/>
    </cofactor>
</comment>
<evidence type="ECO:0000313" key="7">
    <source>
        <dbReference type="Proteomes" id="UP000007963"/>
    </source>
</evidence>
<dbReference type="EMBL" id="CH476604">
    <property type="protein sequence ID" value="EAU31957.1"/>
    <property type="molecule type" value="Genomic_DNA"/>
</dbReference>
<evidence type="ECO:0000256" key="1">
    <source>
        <dbReference type="ARBA" id="ARBA00001970"/>
    </source>
</evidence>
<dbReference type="OrthoDB" id="3465714at2759"/>
<dbReference type="HOGENOM" id="CLU_066254_0_0_1"/>
<evidence type="ECO:0000256" key="2">
    <source>
        <dbReference type="ARBA" id="ARBA00022617"/>
    </source>
</evidence>
<dbReference type="OMA" id="FGCQYHA"/>
<dbReference type="Pfam" id="PF13816">
    <property type="entry name" value="Dehydratase_hem"/>
    <property type="match status" value="1"/>
</dbReference>
<evidence type="ECO:0000313" key="6">
    <source>
        <dbReference type="EMBL" id="EAU31957.1"/>
    </source>
</evidence>
<dbReference type="eggNOG" id="ENOG502R88E">
    <property type="taxonomic scope" value="Eukaryota"/>
</dbReference>
<dbReference type="RefSeq" id="XP_001216316.1">
    <property type="nucleotide sequence ID" value="XM_001216316.1"/>
</dbReference>
<dbReference type="PROSITE" id="PS51257">
    <property type="entry name" value="PROKAR_LIPOPROTEIN"/>
    <property type="match status" value="1"/>
</dbReference>
<gene>
    <name evidence="6" type="ORF">ATEG_07695</name>
</gene>